<protein>
    <submittedName>
        <fullName evidence="2">Uncharacterized protein</fullName>
    </submittedName>
</protein>
<feature type="region of interest" description="Disordered" evidence="1">
    <location>
        <begin position="82"/>
        <end position="103"/>
    </location>
</feature>
<proteinExistence type="predicted"/>
<accession>A0A498KG49</accession>
<organism evidence="2 3">
    <name type="scientific">Malus domestica</name>
    <name type="common">Apple</name>
    <name type="synonym">Pyrus malus</name>
    <dbReference type="NCBI Taxonomy" id="3750"/>
    <lineage>
        <taxon>Eukaryota</taxon>
        <taxon>Viridiplantae</taxon>
        <taxon>Streptophyta</taxon>
        <taxon>Embryophyta</taxon>
        <taxon>Tracheophyta</taxon>
        <taxon>Spermatophyta</taxon>
        <taxon>Magnoliopsida</taxon>
        <taxon>eudicotyledons</taxon>
        <taxon>Gunneridae</taxon>
        <taxon>Pentapetalae</taxon>
        <taxon>rosids</taxon>
        <taxon>fabids</taxon>
        <taxon>Rosales</taxon>
        <taxon>Rosaceae</taxon>
        <taxon>Amygdaloideae</taxon>
        <taxon>Maleae</taxon>
        <taxon>Malus</taxon>
    </lineage>
</organism>
<keyword evidence="3" id="KW-1185">Reference proteome</keyword>
<comment type="caution">
    <text evidence="2">The sequence shown here is derived from an EMBL/GenBank/DDBJ whole genome shotgun (WGS) entry which is preliminary data.</text>
</comment>
<dbReference type="EMBL" id="RDQH01000329">
    <property type="protein sequence ID" value="RXI04453.1"/>
    <property type="molecule type" value="Genomic_DNA"/>
</dbReference>
<evidence type="ECO:0000256" key="1">
    <source>
        <dbReference type="SAM" id="MobiDB-lite"/>
    </source>
</evidence>
<reference evidence="2 3" key="1">
    <citation type="submission" date="2018-10" db="EMBL/GenBank/DDBJ databases">
        <title>A high-quality apple genome assembly.</title>
        <authorList>
            <person name="Hu J."/>
        </authorList>
    </citation>
    <scope>NUCLEOTIDE SEQUENCE [LARGE SCALE GENOMIC DNA]</scope>
    <source>
        <strain evidence="3">cv. HFTH1</strain>
        <tissue evidence="2">Young leaf</tissue>
    </source>
</reference>
<gene>
    <name evidence="2" type="ORF">DVH24_038727</name>
</gene>
<feature type="compositionally biased region" description="Basic and acidic residues" evidence="1">
    <location>
        <begin position="181"/>
        <end position="201"/>
    </location>
</feature>
<dbReference type="Proteomes" id="UP000290289">
    <property type="component" value="Chromosome 3"/>
</dbReference>
<feature type="region of interest" description="Disordered" evidence="1">
    <location>
        <begin position="178"/>
        <end position="201"/>
    </location>
</feature>
<dbReference type="STRING" id="3750.A0A498KG49"/>
<dbReference type="AlphaFoldDB" id="A0A498KG49"/>
<name>A0A498KG49_MALDO</name>
<evidence type="ECO:0000313" key="3">
    <source>
        <dbReference type="Proteomes" id="UP000290289"/>
    </source>
</evidence>
<sequence>MLARDGGLIPIDSPDWRRLDSSKLDPVWSLVQATIDRTNPTAAGKEEKVRGIMETKIHDRFKTWRAKLRKLYYVPLENSEQRKHCNDARAEEHDGSEPDRLSFENLEVKVRERGEEVTTEVRNRIYAEVMGPEKRNQVRGFGLGVGWANVPGIITEQRGISREVKYLREAYEAQKQATATAEEKMTSMMHEANEKAEKTKK</sequence>
<evidence type="ECO:0000313" key="2">
    <source>
        <dbReference type="EMBL" id="RXI04453.1"/>
    </source>
</evidence>